<dbReference type="Gene3D" id="3.40.50.720">
    <property type="entry name" value="NAD(P)-binding Rossmann-like Domain"/>
    <property type="match status" value="1"/>
</dbReference>
<evidence type="ECO:0000259" key="2">
    <source>
        <dbReference type="Pfam" id="PF04321"/>
    </source>
</evidence>
<gene>
    <name evidence="3" type="ORF">L687_08570</name>
</gene>
<dbReference type="RefSeq" id="WP_021201630.1">
    <property type="nucleotide sequence ID" value="NZ_ATAO01000250.1"/>
</dbReference>
<feature type="region of interest" description="Disordered" evidence="1">
    <location>
        <begin position="112"/>
        <end position="131"/>
    </location>
</feature>
<name>T5KA64_MICMQ</name>
<dbReference type="SUPFAM" id="SSF51735">
    <property type="entry name" value="NAD(P)-binding Rossmann-fold domains"/>
    <property type="match status" value="1"/>
</dbReference>
<dbReference type="Pfam" id="PF04321">
    <property type="entry name" value="RmlD_sub_bind"/>
    <property type="match status" value="1"/>
</dbReference>
<dbReference type="InterPro" id="IPR029903">
    <property type="entry name" value="RmlD-like-bd"/>
</dbReference>
<dbReference type="PATRIC" id="fig|1333857.3.peg.3737"/>
<evidence type="ECO:0000256" key="1">
    <source>
        <dbReference type="SAM" id="MobiDB-lite"/>
    </source>
</evidence>
<dbReference type="InterPro" id="IPR036291">
    <property type="entry name" value="NAD(P)-bd_dom_sf"/>
</dbReference>
<feature type="domain" description="RmlD-like substrate binding" evidence="2">
    <location>
        <begin position="83"/>
        <end position="167"/>
    </location>
</feature>
<comment type="caution">
    <text evidence="3">The sequence shown here is derived from an EMBL/GenBank/DDBJ whole genome shotgun (WGS) entry which is preliminary data.</text>
</comment>
<proteinExistence type="predicted"/>
<sequence length="272" mass="28830">MHGSAAPSSRTLLVGSGKIAARLAPQFLENGEVYALRRSDSPPPAGAIGIRADLAAPLAARLPVVDRMLVTLPPGDTPAAYRTALTHLAAALPAIPARTVFVSSTGVFDGSGSARPITERDQPGPTSMRSRGLLDGERAAVEIFDATIVRPAGIYGPGREYLLRTVRAGVAVEHARRTNRIHETDLVRTLEMLLRMPEPPRLLHAVDESPAPLGDVVTFIARELGVEVPPDIASAEPGGFVYDGTLLRSMLGRLDYPTYREGYVAMIAGSAA</sequence>
<dbReference type="AlphaFoldDB" id="T5KA64"/>
<organism evidence="3 4">
    <name type="scientific">Microbacterium maritypicum MF109</name>
    <dbReference type="NCBI Taxonomy" id="1333857"/>
    <lineage>
        <taxon>Bacteria</taxon>
        <taxon>Bacillati</taxon>
        <taxon>Actinomycetota</taxon>
        <taxon>Actinomycetes</taxon>
        <taxon>Micrococcales</taxon>
        <taxon>Microbacteriaceae</taxon>
        <taxon>Microbacterium</taxon>
    </lineage>
</organism>
<dbReference type="Proteomes" id="UP000016033">
    <property type="component" value="Unassembled WGS sequence"/>
</dbReference>
<dbReference type="EMBL" id="ATAO01000250">
    <property type="protein sequence ID" value="EQM72724.1"/>
    <property type="molecule type" value="Genomic_DNA"/>
</dbReference>
<evidence type="ECO:0000313" key="3">
    <source>
        <dbReference type="EMBL" id="EQM72724.1"/>
    </source>
</evidence>
<evidence type="ECO:0000313" key="4">
    <source>
        <dbReference type="Proteomes" id="UP000016033"/>
    </source>
</evidence>
<accession>T5KA64</accession>
<protein>
    <recommendedName>
        <fullName evidence="2">RmlD-like substrate binding domain-containing protein</fullName>
    </recommendedName>
</protein>
<reference evidence="3 4" key="1">
    <citation type="journal article" date="2013" name="Genome Announc.">
        <title>Whole-genome sequences of five oyster-associated bacteria show potential for crude oil hydrocarbon degradation.</title>
        <authorList>
            <person name="Chauhan A."/>
            <person name="Green S."/>
            <person name="Pathak A."/>
            <person name="Thomas J."/>
            <person name="Venkatramanan R."/>
        </authorList>
    </citation>
    <scope>NUCLEOTIDE SEQUENCE [LARGE SCALE GENOMIC DNA]</scope>
    <source>
        <strain evidence="3 4">MF109</strain>
    </source>
</reference>